<dbReference type="EMBL" id="AKWF02000057">
    <property type="protein sequence ID" value="EMO63278.1"/>
    <property type="molecule type" value="Genomic_DNA"/>
</dbReference>
<name>M6WND2_LEPBO</name>
<dbReference type="AlphaFoldDB" id="M6WND2"/>
<evidence type="ECO:0000313" key="2">
    <source>
        <dbReference type="Proteomes" id="UP000012159"/>
    </source>
</evidence>
<dbReference type="Proteomes" id="UP000012159">
    <property type="component" value="Unassembled WGS sequence"/>
</dbReference>
<sequence length="49" mass="5637">MKVQEMRTRAYRNVGIPTDYVALNYLCGFKTSFCGKLPGMDDMKPVDKF</sequence>
<organism evidence="1 2">
    <name type="scientific">Leptospira borgpetersenii serovar Pomona str. 200901868</name>
    <dbReference type="NCBI Taxonomy" id="1192866"/>
    <lineage>
        <taxon>Bacteria</taxon>
        <taxon>Pseudomonadati</taxon>
        <taxon>Spirochaetota</taxon>
        <taxon>Spirochaetia</taxon>
        <taxon>Leptospirales</taxon>
        <taxon>Leptospiraceae</taxon>
        <taxon>Leptospira</taxon>
    </lineage>
</organism>
<proteinExistence type="predicted"/>
<gene>
    <name evidence="1" type="ORF">LEP1GSC133_2184</name>
</gene>
<reference evidence="1 2" key="1">
    <citation type="submission" date="2013-01" db="EMBL/GenBank/DDBJ databases">
        <authorList>
            <person name="Harkins D.M."/>
            <person name="Durkin A.S."/>
            <person name="Brinkac L.M."/>
            <person name="Haft D.H."/>
            <person name="Selengut J.D."/>
            <person name="Sanka R."/>
            <person name="DePew J."/>
            <person name="Purushe J."/>
            <person name="Picardeau M."/>
            <person name="Werts C."/>
            <person name="Goarant C."/>
            <person name="Vinetz J.M."/>
            <person name="Sutton G.G."/>
            <person name="Nierman W.C."/>
            <person name="Fouts D.E."/>
        </authorList>
    </citation>
    <scope>NUCLEOTIDE SEQUENCE [LARGE SCALE GENOMIC DNA]</scope>
    <source>
        <strain evidence="1 2">200901868</strain>
    </source>
</reference>
<evidence type="ECO:0000313" key="1">
    <source>
        <dbReference type="EMBL" id="EMO63278.1"/>
    </source>
</evidence>
<comment type="caution">
    <text evidence="1">The sequence shown here is derived from an EMBL/GenBank/DDBJ whole genome shotgun (WGS) entry which is preliminary data.</text>
</comment>
<accession>M6WND2</accession>
<protein>
    <submittedName>
        <fullName evidence="1">Uncharacterized protein</fullName>
    </submittedName>
</protein>